<dbReference type="InterPro" id="IPR000836">
    <property type="entry name" value="PRTase_dom"/>
</dbReference>
<dbReference type="Pfam" id="PF00156">
    <property type="entry name" value="Pribosyltran"/>
    <property type="match status" value="1"/>
</dbReference>
<evidence type="ECO:0000313" key="4">
    <source>
        <dbReference type="EMBL" id="OUI94336.1"/>
    </source>
</evidence>
<dbReference type="EMBL" id="JOPA01000016">
    <property type="protein sequence ID" value="OUI94336.1"/>
    <property type="molecule type" value="Genomic_DNA"/>
</dbReference>
<dbReference type="InterPro" id="IPR029057">
    <property type="entry name" value="PRTase-like"/>
</dbReference>
<protein>
    <submittedName>
        <fullName evidence="4">Competence protein ComF</fullName>
    </submittedName>
</protein>
<accession>A0A252AVF8</accession>
<sequence>MRIARAAGQFVLDTLFPPSCQLCGAETDRAGLLCIDCFKRLTPINAPFCRKCGHPQPSAAYLNESGCCAQCERSPPVWNEARGAFLYDKAAKDLILQLKYADRQEHARFLGDKMCRVALGVLDQACIVVPVPVHRKRLLKRRYNQAALLAWVVSKQAEAQCLPDALVRVTQTNSLAGFSRQERYRELTEAIVVKPRYKDELAGKNIVLVDDVLTSGATASACTKALKAAGVTSVSVLVAALVPRQSDGDLDFPVSGG</sequence>
<evidence type="ECO:0000259" key="3">
    <source>
        <dbReference type="Pfam" id="PF18912"/>
    </source>
</evidence>
<dbReference type="InterPro" id="IPR051910">
    <property type="entry name" value="ComF/GntX_DNA_util-trans"/>
</dbReference>
<dbReference type="Proteomes" id="UP000194641">
    <property type="component" value="Unassembled WGS sequence"/>
</dbReference>
<evidence type="ECO:0000259" key="2">
    <source>
        <dbReference type="Pfam" id="PF00156"/>
    </source>
</evidence>
<dbReference type="AlphaFoldDB" id="A0A252AVF8"/>
<comment type="caution">
    <text evidence="4">The sequence shown here is derived from an EMBL/GenBank/DDBJ whole genome shotgun (WGS) entry which is preliminary data.</text>
</comment>
<comment type="similarity">
    <text evidence="1">Belongs to the ComF/GntX family.</text>
</comment>
<dbReference type="SUPFAM" id="SSF53271">
    <property type="entry name" value="PRTase-like"/>
    <property type="match status" value="1"/>
</dbReference>
<dbReference type="Gene3D" id="3.40.50.2020">
    <property type="match status" value="1"/>
</dbReference>
<dbReference type="Pfam" id="PF18912">
    <property type="entry name" value="DZR_2"/>
    <property type="match status" value="1"/>
</dbReference>
<proteinExistence type="inferred from homology"/>
<dbReference type="PANTHER" id="PTHR47505:SF1">
    <property type="entry name" value="DNA UTILIZATION PROTEIN YHGH"/>
    <property type="match status" value="1"/>
</dbReference>
<dbReference type="InterPro" id="IPR044005">
    <property type="entry name" value="DZR_2"/>
</dbReference>
<gene>
    <name evidence="4" type="ORF">HK17_04700</name>
</gene>
<name>A0A252AVF8_9PROT</name>
<organism evidence="4 5">
    <name type="scientific">Acetobacter indonesiensis</name>
    <dbReference type="NCBI Taxonomy" id="104101"/>
    <lineage>
        <taxon>Bacteria</taxon>
        <taxon>Pseudomonadati</taxon>
        <taxon>Pseudomonadota</taxon>
        <taxon>Alphaproteobacteria</taxon>
        <taxon>Acetobacterales</taxon>
        <taxon>Acetobacteraceae</taxon>
        <taxon>Acetobacter</taxon>
    </lineage>
</organism>
<dbReference type="PANTHER" id="PTHR47505">
    <property type="entry name" value="DNA UTILIZATION PROTEIN YHGH"/>
    <property type="match status" value="1"/>
</dbReference>
<evidence type="ECO:0000256" key="1">
    <source>
        <dbReference type="ARBA" id="ARBA00008007"/>
    </source>
</evidence>
<evidence type="ECO:0000313" key="5">
    <source>
        <dbReference type="Proteomes" id="UP000194641"/>
    </source>
</evidence>
<dbReference type="CDD" id="cd06223">
    <property type="entry name" value="PRTases_typeI"/>
    <property type="match status" value="1"/>
</dbReference>
<feature type="domain" description="Double zinc ribbon" evidence="3">
    <location>
        <begin position="11"/>
        <end position="71"/>
    </location>
</feature>
<feature type="domain" description="Phosphoribosyltransferase" evidence="2">
    <location>
        <begin position="190"/>
        <end position="241"/>
    </location>
</feature>
<reference evidence="5" key="1">
    <citation type="submission" date="2014-06" db="EMBL/GenBank/DDBJ databases">
        <authorList>
            <person name="Winans N.J."/>
            <person name="Newell P.D."/>
            <person name="Douglas A.E."/>
        </authorList>
    </citation>
    <scope>NUCLEOTIDE SEQUENCE [LARGE SCALE GENOMIC DNA]</scope>
</reference>